<proteinExistence type="inferred from homology"/>
<feature type="domain" description="Porphobilinogen deaminase N-terminal" evidence="9">
    <location>
        <begin position="6"/>
        <end position="207"/>
    </location>
</feature>
<reference evidence="11" key="2">
    <citation type="submission" date="2021-04" db="EMBL/GenBank/DDBJ databases">
        <authorList>
            <person name="Gilroy R."/>
        </authorList>
    </citation>
    <scope>NUCLEOTIDE SEQUENCE</scope>
    <source>
        <strain evidence="11">CHK188-5543</strain>
    </source>
</reference>
<evidence type="ECO:0000313" key="12">
    <source>
        <dbReference type="Proteomes" id="UP000886800"/>
    </source>
</evidence>
<comment type="caution">
    <text evidence="11">The sequence shown here is derived from an EMBL/GenBank/DDBJ whole genome shotgun (WGS) entry which is preliminary data.</text>
</comment>
<dbReference type="InterPro" id="IPR000860">
    <property type="entry name" value="HemC"/>
</dbReference>
<evidence type="ECO:0000256" key="5">
    <source>
        <dbReference type="ARBA" id="ARBA00022679"/>
    </source>
</evidence>
<dbReference type="HAMAP" id="MF_00260">
    <property type="entry name" value="Porphobil_deam"/>
    <property type="match status" value="1"/>
</dbReference>
<evidence type="ECO:0000256" key="6">
    <source>
        <dbReference type="ARBA" id="ARBA00023244"/>
    </source>
</evidence>
<dbReference type="AlphaFoldDB" id="A0A9D1WSE8"/>
<evidence type="ECO:0000256" key="4">
    <source>
        <dbReference type="ARBA" id="ARBA00011245"/>
    </source>
</evidence>
<sequence length="293" mass="32094">MNGSIIRIGSRESVLAVIQSELVMGWIRERYPQLELKLVTMKTTGDKIQNRPLNQVGGKGLFVKELDQALLQGRIDLSVHSLKDMPMEQPEGLPILAFSRREDPRDALVLPVGAGGLDPAKPLGCSSARRAVQLQRLFPGMRVESVRGNVLTRLKKLDEGQYAGLVLACAGLRRLGLEERINRIFSPEELLPAAGQGILAVQGRAGEPHSYLEAVDDPTARAEALAERAFVRRLGGGCFAPVAAYARRAGEQLVLTGLWSPREGVLLQETQQAPLCEAERLGRQLAESLRQKR</sequence>
<organism evidence="11 12">
    <name type="scientific">Candidatus Anaerotruncus excrementipullorum</name>
    <dbReference type="NCBI Taxonomy" id="2838465"/>
    <lineage>
        <taxon>Bacteria</taxon>
        <taxon>Bacillati</taxon>
        <taxon>Bacillota</taxon>
        <taxon>Clostridia</taxon>
        <taxon>Eubacteriales</taxon>
        <taxon>Oscillospiraceae</taxon>
        <taxon>Anaerotruncus</taxon>
    </lineage>
</organism>
<evidence type="ECO:0000256" key="7">
    <source>
        <dbReference type="ARBA" id="ARBA00048169"/>
    </source>
</evidence>
<dbReference type="InterPro" id="IPR022417">
    <property type="entry name" value="Porphobilin_deaminase_N"/>
</dbReference>
<gene>
    <name evidence="8 11" type="primary">hemC</name>
    <name evidence="11" type="ORF">H9736_08290</name>
</gene>
<dbReference type="PIRSF" id="PIRSF001438">
    <property type="entry name" value="4pyrrol_synth_OHMeBilane_synth"/>
    <property type="match status" value="1"/>
</dbReference>
<keyword evidence="5 8" id="KW-0808">Transferase</keyword>
<evidence type="ECO:0000313" key="11">
    <source>
        <dbReference type="EMBL" id="HIX66231.1"/>
    </source>
</evidence>
<dbReference type="InterPro" id="IPR022419">
    <property type="entry name" value="Porphobilin_deaminase_cofac_BS"/>
</dbReference>
<comment type="miscellaneous">
    <text evidence="8">The porphobilinogen subunits are added to the dipyrromethane group.</text>
</comment>
<feature type="domain" description="Porphobilinogen deaminase C-terminal" evidence="10">
    <location>
        <begin position="223"/>
        <end position="290"/>
    </location>
</feature>
<comment type="function">
    <text evidence="1 8">Tetrapolymerization of the monopyrrole PBG into the hydroxymethylbilane pre-uroporphyrinogen in several discrete steps.</text>
</comment>
<comment type="pathway">
    <text evidence="2">Porphyrin-containing compound metabolism; protoporphyrin-IX biosynthesis; coproporphyrinogen-III from 5-aminolevulinate: step 2/4.</text>
</comment>
<dbReference type="SUPFAM" id="SSF53850">
    <property type="entry name" value="Periplasmic binding protein-like II"/>
    <property type="match status" value="1"/>
</dbReference>
<evidence type="ECO:0000259" key="10">
    <source>
        <dbReference type="Pfam" id="PF03900"/>
    </source>
</evidence>
<comment type="cofactor">
    <cofactor evidence="8">
        <name>dipyrromethane</name>
        <dbReference type="ChEBI" id="CHEBI:60342"/>
    </cofactor>
    <text evidence="8">Binds 1 dipyrromethane group covalently.</text>
</comment>
<dbReference type="FunFam" id="3.40.190.10:FF:000005">
    <property type="entry name" value="Porphobilinogen deaminase"/>
    <property type="match status" value="1"/>
</dbReference>
<dbReference type="EC" id="2.5.1.61" evidence="8"/>
<keyword evidence="6 8" id="KW-0627">Porphyrin biosynthesis</keyword>
<dbReference type="PROSITE" id="PS00533">
    <property type="entry name" value="PORPHOBILINOGEN_DEAM"/>
    <property type="match status" value="1"/>
</dbReference>
<protein>
    <recommendedName>
        <fullName evidence="8">Porphobilinogen deaminase</fullName>
        <shortName evidence="8">PBG</shortName>
        <ecNumber evidence="8">2.5.1.61</ecNumber>
    </recommendedName>
    <alternativeName>
        <fullName evidence="8">Hydroxymethylbilane synthase</fullName>
        <shortName evidence="8">HMBS</shortName>
    </alternativeName>
    <alternativeName>
        <fullName evidence="8">Pre-uroporphyrinogen synthase</fullName>
    </alternativeName>
</protein>
<dbReference type="Proteomes" id="UP000886800">
    <property type="component" value="Unassembled WGS sequence"/>
</dbReference>
<dbReference type="GO" id="GO:0004418">
    <property type="term" value="F:hydroxymethylbilane synthase activity"/>
    <property type="evidence" value="ECO:0007669"/>
    <property type="project" value="UniProtKB-UniRule"/>
</dbReference>
<dbReference type="GO" id="GO:0006782">
    <property type="term" value="P:protoporphyrinogen IX biosynthetic process"/>
    <property type="evidence" value="ECO:0007669"/>
    <property type="project" value="UniProtKB-UniRule"/>
</dbReference>
<comment type="catalytic activity">
    <reaction evidence="7 8">
        <text>4 porphobilinogen + H2O = hydroxymethylbilane + 4 NH4(+)</text>
        <dbReference type="Rhea" id="RHEA:13185"/>
        <dbReference type="ChEBI" id="CHEBI:15377"/>
        <dbReference type="ChEBI" id="CHEBI:28938"/>
        <dbReference type="ChEBI" id="CHEBI:57845"/>
        <dbReference type="ChEBI" id="CHEBI:58126"/>
        <dbReference type="EC" id="2.5.1.61"/>
    </reaction>
</comment>
<dbReference type="Pfam" id="PF01379">
    <property type="entry name" value="Porphobil_deam"/>
    <property type="match status" value="1"/>
</dbReference>
<dbReference type="SUPFAM" id="SSF54782">
    <property type="entry name" value="Porphobilinogen deaminase (hydroxymethylbilane synthase), C-terminal domain"/>
    <property type="match status" value="1"/>
</dbReference>
<comment type="similarity">
    <text evidence="3 8">Belongs to the HMBS family.</text>
</comment>
<dbReference type="FunFam" id="3.40.190.10:FF:000004">
    <property type="entry name" value="Porphobilinogen deaminase"/>
    <property type="match status" value="1"/>
</dbReference>
<dbReference type="Gene3D" id="3.40.190.10">
    <property type="entry name" value="Periplasmic binding protein-like II"/>
    <property type="match status" value="2"/>
</dbReference>
<accession>A0A9D1WSE8</accession>
<dbReference type="PRINTS" id="PR00151">
    <property type="entry name" value="PORPHBDMNASE"/>
</dbReference>
<dbReference type="InterPro" id="IPR036803">
    <property type="entry name" value="Porphobilinogen_deaminase_C_sf"/>
</dbReference>
<evidence type="ECO:0000256" key="3">
    <source>
        <dbReference type="ARBA" id="ARBA00005638"/>
    </source>
</evidence>
<reference evidence="11" key="1">
    <citation type="journal article" date="2021" name="PeerJ">
        <title>Extensive microbial diversity within the chicken gut microbiome revealed by metagenomics and culture.</title>
        <authorList>
            <person name="Gilroy R."/>
            <person name="Ravi A."/>
            <person name="Getino M."/>
            <person name="Pursley I."/>
            <person name="Horton D.L."/>
            <person name="Alikhan N.F."/>
            <person name="Baker D."/>
            <person name="Gharbi K."/>
            <person name="Hall N."/>
            <person name="Watson M."/>
            <person name="Adriaenssens E.M."/>
            <person name="Foster-Nyarko E."/>
            <person name="Jarju S."/>
            <person name="Secka A."/>
            <person name="Antonio M."/>
            <person name="Oren A."/>
            <person name="Chaudhuri R.R."/>
            <person name="La Ragione R."/>
            <person name="Hildebrand F."/>
            <person name="Pallen M.J."/>
        </authorList>
    </citation>
    <scope>NUCLEOTIDE SEQUENCE</scope>
    <source>
        <strain evidence="11">CHK188-5543</strain>
    </source>
</reference>
<dbReference type="Pfam" id="PF03900">
    <property type="entry name" value="Porphobil_deamC"/>
    <property type="match status" value="1"/>
</dbReference>
<evidence type="ECO:0000256" key="2">
    <source>
        <dbReference type="ARBA" id="ARBA00004735"/>
    </source>
</evidence>
<dbReference type="PANTHER" id="PTHR11557">
    <property type="entry name" value="PORPHOBILINOGEN DEAMINASE"/>
    <property type="match status" value="1"/>
</dbReference>
<dbReference type="PANTHER" id="PTHR11557:SF0">
    <property type="entry name" value="PORPHOBILINOGEN DEAMINASE"/>
    <property type="match status" value="1"/>
</dbReference>
<evidence type="ECO:0000256" key="1">
    <source>
        <dbReference type="ARBA" id="ARBA00002869"/>
    </source>
</evidence>
<dbReference type="CDD" id="cd13647">
    <property type="entry name" value="PBP2_PBGD_2"/>
    <property type="match status" value="1"/>
</dbReference>
<evidence type="ECO:0000259" key="9">
    <source>
        <dbReference type="Pfam" id="PF01379"/>
    </source>
</evidence>
<dbReference type="EMBL" id="DXES01000175">
    <property type="protein sequence ID" value="HIX66231.1"/>
    <property type="molecule type" value="Genomic_DNA"/>
</dbReference>
<comment type="subunit">
    <text evidence="4 8">Monomer.</text>
</comment>
<dbReference type="InterPro" id="IPR022418">
    <property type="entry name" value="Porphobilinogen_deaminase_C"/>
</dbReference>
<name>A0A9D1WSE8_9FIRM</name>
<dbReference type="Gene3D" id="3.30.160.40">
    <property type="entry name" value="Porphobilinogen deaminase, C-terminal domain"/>
    <property type="match status" value="1"/>
</dbReference>
<dbReference type="GO" id="GO:0005737">
    <property type="term" value="C:cytoplasm"/>
    <property type="evidence" value="ECO:0007669"/>
    <property type="project" value="UniProtKB-UniRule"/>
</dbReference>
<feature type="modified residue" description="S-(dipyrrolylmethanemethyl)cysteine" evidence="8">
    <location>
        <position position="238"/>
    </location>
</feature>
<dbReference type="NCBIfam" id="TIGR00212">
    <property type="entry name" value="hemC"/>
    <property type="match status" value="1"/>
</dbReference>
<evidence type="ECO:0000256" key="8">
    <source>
        <dbReference type="HAMAP-Rule" id="MF_00260"/>
    </source>
</evidence>